<evidence type="ECO:0000256" key="1">
    <source>
        <dbReference type="ARBA" id="ARBA00004651"/>
    </source>
</evidence>
<name>A0A1Y3U1M4_9ACTN</name>
<feature type="domain" description="Major facilitator superfamily (MFS) profile" evidence="7">
    <location>
        <begin position="8"/>
        <end position="383"/>
    </location>
</feature>
<evidence type="ECO:0000256" key="5">
    <source>
        <dbReference type="ARBA" id="ARBA00023136"/>
    </source>
</evidence>
<feature type="transmembrane region" description="Helical" evidence="6">
    <location>
        <begin position="238"/>
        <end position="258"/>
    </location>
</feature>
<feature type="transmembrane region" description="Helical" evidence="6">
    <location>
        <begin position="101"/>
        <end position="119"/>
    </location>
</feature>
<dbReference type="STRING" id="1118060.GCA_000311845_00369"/>
<dbReference type="PANTHER" id="PTHR43124:SF4">
    <property type="entry name" value="SUGAR EFFLUX TRANSPORTER"/>
    <property type="match status" value="1"/>
</dbReference>
<dbReference type="InterPro" id="IPR050189">
    <property type="entry name" value="MFS_Efflux_Transporters"/>
</dbReference>
<evidence type="ECO:0000256" key="3">
    <source>
        <dbReference type="ARBA" id="ARBA00022692"/>
    </source>
</evidence>
<dbReference type="Pfam" id="PF07690">
    <property type="entry name" value="MFS_1"/>
    <property type="match status" value="2"/>
</dbReference>
<accession>A0A1Y3U1M4</accession>
<evidence type="ECO:0000256" key="6">
    <source>
        <dbReference type="SAM" id="Phobius"/>
    </source>
</evidence>
<evidence type="ECO:0000259" key="7">
    <source>
        <dbReference type="PROSITE" id="PS50850"/>
    </source>
</evidence>
<sequence>MTARQWLALAGLTCSAFVFNTSEFMPIGLLSSIAGGFGLTEAQAGMMTSIYAWAVMALSLPLMVFASRFEFKRLLLAVLALFTAGQFACAVAPTFELLVTARLLVACAHAIFWSIASVMATRAVAPEHGSLALSMVATGTSVAMVFGLPLGRAIGLEVGWRMTFACVGVVGAALAVYMAVIFPRILAGERFGLRQLPGLFRNRALLTVYVSTLLVATGYYTAYSYIDPYLAQVASLDAGTATMALTVFGAAGLAGSLLFSRAYDAHRLPFLGTALAGLSAALLLLNVAAPFAAGIFGILALWGACNTAFGIAFQAEIIRYTRPDEASVAVALYSGIFNLGIGSGSFFGGMVSTAFSLSSIGLAGGVLAAVGSVVCLVRLAHAGRTAE</sequence>
<keyword evidence="2" id="KW-1003">Cell membrane</keyword>
<dbReference type="PROSITE" id="PS50850">
    <property type="entry name" value="MFS"/>
    <property type="match status" value="1"/>
</dbReference>
<dbReference type="EMBL" id="NFHO01000007">
    <property type="protein sequence ID" value="OUN42636.1"/>
    <property type="molecule type" value="Genomic_DNA"/>
</dbReference>
<gene>
    <name evidence="8" type="ORF">B5G21_06805</name>
</gene>
<protein>
    <submittedName>
        <fullName evidence="8">Sugar transporter</fullName>
    </submittedName>
</protein>
<keyword evidence="4 6" id="KW-1133">Transmembrane helix</keyword>
<dbReference type="SUPFAM" id="SSF103473">
    <property type="entry name" value="MFS general substrate transporter"/>
    <property type="match status" value="1"/>
</dbReference>
<dbReference type="CDD" id="cd17324">
    <property type="entry name" value="MFS_NepI_like"/>
    <property type="match status" value="1"/>
</dbReference>
<keyword evidence="9" id="KW-1185">Reference proteome</keyword>
<dbReference type="InterPro" id="IPR020846">
    <property type="entry name" value="MFS_dom"/>
</dbReference>
<dbReference type="InterPro" id="IPR011701">
    <property type="entry name" value="MFS"/>
</dbReference>
<evidence type="ECO:0000313" key="8">
    <source>
        <dbReference type="EMBL" id="OUN42636.1"/>
    </source>
</evidence>
<dbReference type="Proteomes" id="UP000196560">
    <property type="component" value="Unassembled WGS sequence"/>
</dbReference>
<comment type="subcellular location">
    <subcellularLocation>
        <location evidence="1">Cell membrane</location>
        <topology evidence="1">Multi-pass membrane protein</topology>
    </subcellularLocation>
</comment>
<feature type="transmembrane region" description="Helical" evidence="6">
    <location>
        <begin position="270"/>
        <end position="289"/>
    </location>
</feature>
<feature type="transmembrane region" description="Helical" evidence="6">
    <location>
        <begin position="354"/>
        <end position="377"/>
    </location>
</feature>
<dbReference type="Gene3D" id="1.20.1250.20">
    <property type="entry name" value="MFS general substrate transporter like domains"/>
    <property type="match status" value="1"/>
</dbReference>
<evidence type="ECO:0000256" key="4">
    <source>
        <dbReference type="ARBA" id="ARBA00022989"/>
    </source>
</evidence>
<keyword evidence="5 6" id="KW-0472">Membrane</keyword>
<evidence type="ECO:0000313" key="9">
    <source>
        <dbReference type="Proteomes" id="UP000196560"/>
    </source>
</evidence>
<evidence type="ECO:0000256" key="2">
    <source>
        <dbReference type="ARBA" id="ARBA00022475"/>
    </source>
</evidence>
<dbReference type="GO" id="GO:0005886">
    <property type="term" value="C:plasma membrane"/>
    <property type="evidence" value="ECO:0007669"/>
    <property type="project" value="UniProtKB-SubCell"/>
</dbReference>
<feature type="transmembrane region" description="Helical" evidence="6">
    <location>
        <begin position="131"/>
        <end position="150"/>
    </location>
</feature>
<comment type="caution">
    <text evidence="8">The sequence shown here is derived from an EMBL/GenBank/DDBJ whole genome shotgun (WGS) entry which is preliminary data.</text>
</comment>
<keyword evidence="8" id="KW-0813">Transport</keyword>
<feature type="transmembrane region" description="Helical" evidence="6">
    <location>
        <begin position="46"/>
        <end position="67"/>
    </location>
</feature>
<dbReference type="InterPro" id="IPR036259">
    <property type="entry name" value="MFS_trans_sf"/>
</dbReference>
<keyword evidence="8" id="KW-0762">Sugar transport</keyword>
<dbReference type="PANTHER" id="PTHR43124">
    <property type="entry name" value="PURINE EFFLUX PUMP PBUE"/>
    <property type="match status" value="1"/>
</dbReference>
<feature type="transmembrane region" description="Helical" evidence="6">
    <location>
        <begin position="204"/>
        <end position="226"/>
    </location>
</feature>
<feature type="transmembrane region" description="Helical" evidence="6">
    <location>
        <begin position="327"/>
        <end position="348"/>
    </location>
</feature>
<dbReference type="AlphaFoldDB" id="A0A1Y3U1M4"/>
<reference evidence="9" key="1">
    <citation type="submission" date="2017-04" db="EMBL/GenBank/DDBJ databases">
        <title>Function of individual gut microbiota members based on whole genome sequencing of pure cultures obtained from chicken caecum.</title>
        <authorList>
            <person name="Medvecky M."/>
            <person name="Cejkova D."/>
            <person name="Polansky O."/>
            <person name="Karasova D."/>
            <person name="Kubasova T."/>
            <person name="Cizek A."/>
            <person name="Rychlik I."/>
        </authorList>
    </citation>
    <scope>NUCLEOTIDE SEQUENCE [LARGE SCALE GENOMIC DNA]</scope>
    <source>
        <strain evidence="9">An70</strain>
    </source>
</reference>
<dbReference type="GO" id="GO:0022857">
    <property type="term" value="F:transmembrane transporter activity"/>
    <property type="evidence" value="ECO:0007669"/>
    <property type="project" value="InterPro"/>
</dbReference>
<proteinExistence type="predicted"/>
<keyword evidence="3 6" id="KW-0812">Transmembrane</keyword>
<feature type="transmembrane region" description="Helical" evidence="6">
    <location>
        <begin position="74"/>
        <end position="95"/>
    </location>
</feature>
<dbReference type="eggNOG" id="COG2814">
    <property type="taxonomic scope" value="Bacteria"/>
</dbReference>
<feature type="transmembrane region" description="Helical" evidence="6">
    <location>
        <begin position="295"/>
        <end position="315"/>
    </location>
</feature>
<feature type="transmembrane region" description="Helical" evidence="6">
    <location>
        <begin position="162"/>
        <end position="183"/>
    </location>
</feature>
<organism evidence="8 9">
    <name type="scientific">Enorma massiliensis</name>
    <dbReference type="NCBI Taxonomy" id="1472761"/>
    <lineage>
        <taxon>Bacteria</taxon>
        <taxon>Bacillati</taxon>
        <taxon>Actinomycetota</taxon>
        <taxon>Coriobacteriia</taxon>
        <taxon>Coriobacteriales</taxon>
        <taxon>Coriobacteriaceae</taxon>
        <taxon>Enorma</taxon>
    </lineage>
</organism>